<evidence type="ECO:0000313" key="1">
    <source>
        <dbReference type="EMBL" id="PTM76778.1"/>
    </source>
</evidence>
<sequence>MTTTSVRPASARRESLFVGALCLAVLAASAAAIGLHRRADDIRSLPAWQIDARSDLTPGEQGVLADLAIAAGEIAWLAEAGALPDVADLAAEGLPPFAPQASDGLRGGHVWSRSGGLYLGRSGDPRVAGSFLMIPGDPPAIWLAPGTADAPADPSQDALRSAGWRQVVSRYEASVTRHDPGAAQ</sequence>
<dbReference type="EMBL" id="PZZW01000007">
    <property type="protein sequence ID" value="PTM76778.1"/>
    <property type="molecule type" value="Genomic_DNA"/>
</dbReference>
<dbReference type="InterPro" id="IPR046160">
    <property type="entry name" value="DUF6162"/>
</dbReference>
<proteinExistence type="predicted"/>
<comment type="caution">
    <text evidence="1">The sequence shown here is derived from an EMBL/GenBank/DDBJ whole genome shotgun (WGS) entry which is preliminary data.</text>
</comment>
<gene>
    <name evidence="1" type="ORF">C8J29_10754</name>
</gene>
<name>A0ABX5J3S6_9RHOB</name>
<protein>
    <submittedName>
        <fullName evidence="1">Uncharacterized protein</fullName>
    </submittedName>
</protein>
<dbReference type="Pfam" id="PF19659">
    <property type="entry name" value="DUF6162"/>
    <property type="match status" value="1"/>
</dbReference>
<dbReference type="Proteomes" id="UP000240800">
    <property type="component" value="Unassembled WGS sequence"/>
</dbReference>
<accession>A0ABX5J3S6</accession>
<reference evidence="1 2" key="1">
    <citation type="submission" date="2018-04" db="EMBL/GenBank/DDBJ databases">
        <title>Genomic Encyclopedia of Type Strains, Phase III (KMG-III): the genomes of soil and plant-associated and newly described type strains.</title>
        <authorList>
            <person name="Whitman W."/>
        </authorList>
    </citation>
    <scope>NUCLEOTIDE SEQUENCE [LARGE SCALE GENOMIC DNA]</scope>
    <source>
        <strain evidence="1 2">JA192</strain>
    </source>
</reference>
<evidence type="ECO:0000313" key="2">
    <source>
        <dbReference type="Proteomes" id="UP000240800"/>
    </source>
</evidence>
<dbReference type="RefSeq" id="WP_069330370.1">
    <property type="nucleotide sequence ID" value="NZ_MABH01000033.1"/>
</dbReference>
<organism evidence="1 2">
    <name type="scientific">Cereibacter johrii</name>
    <dbReference type="NCBI Taxonomy" id="445629"/>
    <lineage>
        <taxon>Bacteria</taxon>
        <taxon>Pseudomonadati</taxon>
        <taxon>Pseudomonadota</taxon>
        <taxon>Alphaproteobacteria</taxon>
        <taxon>Rhodobacterales</taxon>
        <taxon>Paracoccaceae</taxon>
        <taxon>Cereibacter</taxon>
    </lineage>
</organism>
<keyword evidence="2" id="KW-1185">Reference proteome</keyword>